<evidence type="ECO:0000259" key="3">
    <source>
        <dbReference type="Pfam" id="PF16452"/>
    </source>
</evidence>
<dbReference type="InterPro" id="IPR010744">
    <property type="entry name" value="Phage_CI_N"/>
</dbReference>
<protein>
    <submittedName>
        <fullName evidence="4">Phage repressor protein CI</fullName>
    </submittedName>
</protein>
<dbReference type="Pfam" id="PF07022">
    <property type="entry name" value="Phage_CI_repr"/>
    <property type="match status" value="1"/>
</dbReference>
<organism evidence="4 5">
    <name type="scientific">Lelliottia amnigena</name>
    <name type="common">Enterobacter amnigenus</name>
    <dbReference type="NCBI Taxonomy" id="61646"/>
    <lineage>
        <taxon>Bacteria</taxon>
        <taxon>Pseudomonadati</taxon>
        <taxon>Pseudomonadota</taxon>
        <taxon>Gammaproteobacteria</taxon>
        <taxon>Enterobacterales</taxon>
        <taxon>Enterobacteriaceae</taxon>
        <taxon>Lelliottia</taxon>
    </lineage>
</organism>
<evidence type="ECO:0000313" key="4">
    <source>
        <dbReference type="EMBL" id="MEE9683322.1"/>
    </source>
</evidence>
<dbReference type="InterPro" id="IPR032499">
    <property type="entry name" value="Phage_CI_C"/>
</dbReference>
<proteinExistence type="predicted"/>
<feature type="domain" description="Bacteriophage CI repressor C-terminal" evidence="3">
    <location>
        <begin position="100"/>
        <end position="197"/>
    </location>
</feature>
<accession>A0ABU7U8N1</accession>
<dbReference type="Gene3D" id="1.10.260.40">
    <property type="entry name" value="lambda repressor-like DNA-binding domains"/>
    <property type="match status" value="1"/>
</dbReference>
<feature type="region of interest" description="Disordered" evidence="1">
    <location>
        <begin position="1"/>
        <end position="20"/>
    </location>
</feature>
<keyword evidence="5" id="KW-1185">Reference proteome</keyword>
<sequence>MSNTKETPMAISPFNFSSQRGGKDAITRILQAYGFSTRQALCEHLGVSQSTMANRWMRDTFPHDWLIACHLDTGASLLWLATGQGSPGVESAPVNGLRLQYKEITNGIISSPTVVHYDPLLTPKNATNLSLVKFEGDVFLVEEYAGEVNDGVWFIEIDGFSSIRRIYRLPGSRLRVENGPASFECEASGIVVLGKIVGKTTFTE</sequence>
<comment type="caution">
    <text evidence="4">The sequence shown here is derived from an EMBL/GenBank/DDBJ whole genome shotgun (WGS) entry which is preliminary data.</text>
</comment>
<dbReference type="RefSeq" id="WP_331389168.1">
    <property type="nucleotide sequence ID" value="NZ_JAZKLB010000001.1"/>
</dbReference>
<name>A0ABU7U8N1_LELAM</name>
<dbReference type="Proteomes" id="UP001335910">
    <property type="component" value="Unassembled WGS sequence"/>
</dbReference>
<evidence type="ECO:0000259" key="2">
    <source>
        <dbReference type="Pfam" id="PF07022"/>
    </source>
</evidence>
<dbReference type="EMBL" id="JAZKLI010000001">
    <property type="protein sequence ID" value="MEE9683322.1"/>
    <property type="molecule type" value="Genomic_DNA"/>
</dbReference>
<evidence type="ECO:0000313" key="5">
    <source>
        <dbReference type="Proteomes" id="UP001335910"/>
    </source>
</evidence>
<dbReference type="InterPro" id="IPR010982">
    <property type="entry name" value="Lambda_DNA-bd_dom_sf"/>
</dbReference>
<evidence type="ECO:0000256" key="1">
    <source>
        <dbReference type="SAM" id="MobiDB-lite"/>
    </source>
</evidence>
<dbReference type="Pfam" id="PF16452">
    <property type="entry name" value="Phage_CI_C"/>
    <property type="match status" value="1"/>
</dbReference>
<feature type="domain" description="Bacteriophage CI repressor N-terminal" evidence="2">
    <location>
        <begin position="24"/>
        <end position="86"/>
    </location>
</feature>
<reference evidence="4 5" key="1">
    <citation type="submission" date="2023-10" db="EMBL/GenBank/DDBJ databases">
        <title>Wastewater isolates of ESBL- and carbapenemase-producing Gram-negative bacteria from New Zealand.</title>
        <authorList>
            <person name="Straub C."/>
            <person name="Weaver L."/>
            <person name="Cornelius A."/>
            <person name="Mcgill E."/>
            <person name="Dyet K."/>
            <person name="White L."/>
            <person name="Pattis I."/>
        </authorList>
    </citation>
    <scope>NUCLEOTIDE SEQUENCE [LARGE SCALE GENOMIC DNA]</scope>
    <source>
        <strain evidence="4 5">ESBL35</strain>
    </source>
</reference>
<dbReference type="Gene3D" id="2.10.109.10">
    <property type="entry name" value="Umud Fragment, subunit A"/>
    <property type="match status" value="1"/>
</dbReference>
<gene>
    <name evidence="4" type="ORF">V4839_07455</name>
</gene>